<evidence type="ECO:0008006" key="4">
    <source>
        <dbReference type="Google" id="ProtNLM"/>
    </source>
</evidence>
<keyword evidence="1" id="KW-1133">Transmembrane helix</keyword>
<protein>
    <recommendedName>
        <fullName evidence="4">DUF4282 domain-containing protein</fullName>
    </recommendedName>
</protein>
<dbReference type="RefSeq" id="WP_132251418.1">
    <property type="nucleotide sequence ID" value="NZ_SMAL01000003.1"/>
</dbReference>
<feature type="transmembrane region" description="Helical" evidence="1">
    <location>
        <begin position="55"/>
        <end position="82"/>
    </location>
</feature>
<keyword evidence="3" id="KW-1185">Reference proteome</keyword>
<name>A0A4R3MLL4_9FIRM</name>
<proteinExistence type="predicted"/>
<evidence type="ECO:0000313" key="2">
    <source>
        <dbReference type="EMBL" id="TCT15592.1"/>
    </source>
</evidence>
<accession>A0A4R3MLL4</accession>
<organism evidence="2 3">
    <name type="scientific">Natranaerovirga pectinivora</name>
    <dbReference type="NCBI Taxonomy" id="682400"/>
    <lineage>
        <taxon>Bacteria</taxon>
        <taxon>Bacillati</taxon>
        <taxon>Bacillota</taxon>
        <taxon>Clostridia</taxon>
        <taxon>Lachnospirales</taxon>
        <taxon>Natranaerovirgaceae</taxon>
        <taxon>Natranaerovirga</taxon>
    </lineage>
</organism>
<evidence type="ECO:0000313" key="3">
    <source>
        <dbReference type="Proteomes" id="UP000294902"/>
    </source>
</evidence>
<dbReference type="EMBL" id="SMAL01000003">
    <property type="protein sequence ID" value="TCT15592.1"/>
    <property type="molecule type" value="Genomic_DNA"/>
</dbReference>
<evidence type="ECO:0000256" key="1">
    <source>
        <dbReference type="SAM" id="Phobius"/>
    </source>
</evidence>
<dbReference type="AlphaFoldDB" id="A0A4R3MLL4"/>
<sequence length="93" mass="10935">MLNDLLEFGKMDLKRIIKNYFLLGCILNLFISIVLGVVVIRILGNTMMKEDYITLALFVGIIFFIVMSLIWKVVCELLYIIFNRIQMKQEEIK</sequence>
<gene>
    <name evidence="2" type="ORF">EDC18_103300</name>
</gene>
<dbReference type="Proteomes" id="UP000294902">
    <property type="component" value="Unassembled WGS sequence"/>
</dbReference>
<reference evidence="2 3" key="1">
    <citation type="submission" date="2019-03" db="EMBL/GenBank/DDBJ databases">
        <title>Genomic Encyclopedia of Type Strains, Phase IV (KMG-IV): sequencing the most valuable type-strain genomes for metagenomic binning, comparative biology and taxonomic classification.</title>
        <authorList>
            <person name="Goeker M."/>
        </authorList>
    </citation>
    <scope>NUCLEOTIDE SEQUENCE [LARGE SCALE GENOMIC DNA]</scope>
    <source>
        <strain evidence="2 3">DSM 24629</strain>
    </source>
</reference>
<keyword evidence="1" id="KW-0812">Transmembrane</keyword>
<feature type="transmembrane region" description="Helical" evidence="1">
    <location>
        <begin position="20"/>
        <end position="43"/>
    </location>
</feature>
<comment type="caution">
    <text evidence="2">The sequence shown here is derived from an EMBL/GenBank/DDBJ whole genome shotgun (WGS) entry which is preliminary data.</text>
</comment>
<keyword evidence="1" id="KW-0472">Membrane</keyword>